<dbReference type="EMBL" id="MU865925">
    <property type="protein sequence ID" value="KAK4452237.1"/>
    <property type="molecule type" value="Genomic_DNA"/>
</dbReference>
<feature type="region of interest" description="Disordered" evidence="6">
    <location>
        <begin position="1"/>
        <end position="38"/>
    </location>
</feature>
<dbReference type="Proteomes" id="UP001321760">
    <property type="component" value="Unassembled WGS sequence"/>
</dbReference>
<dbReference type="GO" id="GO:0022857">
    <property type="term" value="F:transmembrane transporter activity"/>
    <property type="evidence" value="ECO:0007669"/>
    <property type="project" value="InterPro"/>
</dbReference>
<evidence type="ECO:0000313" key="10">
    <source>
        <dbReference type="Proteomes" id="UP001321760"/>
    </source>
</evidence>
<gene>
    <name evidence="9" type="ORF">QBC34DRAFT_483582</name>
</gene>
<proteinExistence type="predicted"/>
<dbReference type="PANTHER" id="PTHR43791">
    <property type="entry name" value="PERMEASE-RELATED"/>
    <property type="match status" value="1"/>
</dbReference>
<protein>
    <submittedName>
        <fullName evidence="9">Transporter</fullName>
    </submittedName>
</protein>
<dbReference type="Pfam" id="PF07690">
    <property type="entry name" value="MFS_1"/>
    <property type="match status" value="1"/>
</dbReference>
<feature type="transmembrane region" description="Helical" evidence="7">
    <location>
        <begin position="157"/>
        <end position="181"/>
    </location>
</feature>
<keyword evidence="4 7" id="KW-1133">Transmembrane helix</keyword>
<name>A0AAV9GVE6_9PEZI</name>
<keyword evidence="5 7" id="KW-0472">Membrane</keyword>
<dbReference type="PANTHER" id="PTHR43791:SF36">
    <property type="entry name" value="TRANSPORTER, PUTATIVE (AFU_ORTHOLOGUE AFUA_6G08340)-RELATED"/>
    <property type="match status" value="1"/>
</dbReference>
<dbReference type="Gene3D" id="1.20.1250.20">
    <property type="entry name" value="MFS general substrate transporter like domains"/>
    <property type="match status" value="2"/>
</dbReference>
<feature type="transmembrane region" description="Helical" evidence="7">
    <location>
        <begin position="193"/>
        <end position="213"/>
    </location>
</feature>
<dbReference type="InterPro" id="IPR011701">
    <property type="entry name" value="MFS"/>
</dbReference>
<feature type="transmembrane region" description="Helical" evidence="7">
    <location>
        <begin position="360"/>
        <end position="379"/>
    </location>
</feature>
<dbReference type="AlphaFoldDB" id="A0AAV9GVE6"/>
<dbReference type="GO" id="GO:0016020">
    <property type="term" value="C:membrane"/>
    <property type="evidence" value="ECO:0007669"/>
    <property type="project" value="UniProtKB-SubCell"/>
</dbReference>
<feature type="transmembrane region" description="Helical" evidence="7">
    <location>
        <begin position="225"/>
        <end position="248"/>
    </location>
</feature>
<sequence length="509" mass="55685">MPTEPRDVSVREDKPSGTIEVDRILTDPESSSETTAKNGLQDHLEVNLTPEEIQAEKKFRLKIDFIILPIIATIYFLAALDRSDVGNAAVAGMDKDLNMTSAQLSYCIAFFYIGFMAFQVPGAILVRVLTPPIQLGCAAALWGAATTIMTEAQNWQTIAGLRVVVGAFEAFIQGAPLYLTFWYKPHELATRGAIFLSMTSIAGSANGLIAYAIQTTMDGRHGRPAWRWIFLIEGIVSVGFGIIVLFILPNTPERVKRGFTAEEKAIALRRSKEAYNVPHTRLHLRQFGAAIRDPKTWFYSAMNGCSAMSQAAWSQFLPVIIKMNGYTANEAQIMAIPVFAVAGVTAICVAYLSDRFRRRGMFLTGCALVTATGWILLIVNGPRQLSYAGTFLIGMGSTPMTILELAWLNNNIIGFTKKASAVAIMNMTGHVCAIAVSFSFRDAPLYFTGKGLGLASSGIAAILAPTMVMFLARQNAKKLRDKDTPEAAVLRAKSVEEIYDGHPDFMYSF</sequence>
<feature type="transmembrane region" description="Helical" evidence="7">
    <location>
        <begin position="333"/>
        <end position="353"/>
    </location>
</feature>
<feature type="compositionally biased region" description="Polar residues" evidence="6">
    <location>
        <begin position="28"/>
        <end position="38"/>
    </location>
</feature>
<evidence type="ECO:0000256" key="1">
    <source>
        <dbReference type="ARBA" id="ARBA00004141"/>
    </source>
</evidence>
<evidence type="ECO:0000256" key="5">
    <source>
        <dbReference type="ARBA" id="ARBA00023136"/>
    </source>
</evidence>
<reference evidence="9" key="1">
    <citation type="journal article" date="2023" name="Mol. Phylogenet. Evol.">
        <title>Genome-scale phylogeny and comparative genomics of the fungal order Sordariales.</title>
        <authorList>
            <person name="Hensen N."/>
            <person name="Bonometti L."/>
            <person name="Westerberg I."/>
            <person name="Brannstrom I.O."/>
            <person name="Guillou S."/>
            <person name="Cros-Aarteil S."/>
            <person name="Calhoun S."/>
            <person name="Haridas S."/>
            <person name="Kuo A."/>
            <person name="Mondo S."/>
            <person name="Pangilinan J."/>
            <person name="Riley R."/>
            <person name="LaButti K."/>
            <person name="Andreopoulos B."/>
            <person name="Lipzen A."/>
            <person name="Chen C."/>
            <person name="Yan M."/>
            <person name="Daum C."/>
            <person name="Ng V."/>
            <person name="Clum A."/>
            <person name="Steindorff A."/>
            <person name="Ohm R.A."/>
            <person name="Martin F."/>
            <person name="Silar P."/>
            <person name="Natvig D.O."/>
            <person name="Lalanne C."/>
            <person name="Gautier V."/>
            <person name="Ament-Velasquez S.L."/>
            <person name="Kruys A."/>
            <person name="Hutchinson M.I."/>
            <person name="Powell A.J."/>
            <person name="Barry K."/>
            <person name="Miller A.N."/>
            <person name="Grigoriev I.V."/>
            <person name="Debuchy R."/>
            <person name="Gladieux P."/>
            <person name="Hiltunen Thoren M."/>
            <person name="Johannesson H."/>
        </authorList>
    </citation>
    <scope>NUCLEOTIDE SEQUENCE</scope>
    <source>
        <strain evidence="9">PSN243</strain>
    </source>
</reference>
<dbReference type="PROSITE" id="PS50850">
    <property type="entry name" value="MFS"/>
    <property type="match status" value="1"/>
</dbReference>
<evidence type="ECO:0000256" key="7">
    <source>
        <dbReference type="SAM" id="Phobius"/>
    </source>
</evidence>
<evidence type="ECO:0000256" key="4">
    <source>
        <dbReference type="ARBA" id="ARBA00022989"/>
    </source>
</evidence>
<feature type="transmembrane region" description="Helical" evidence="7">
    <location>
        <begin position="100"/>
        <end position="118"/>
    </location>
</feature>
<feature type="transmembrane region" description="Helical" evidence="7">
    <location>
        <begin position="125"/>
        <end position="145"/>
    </location>
</feature>
<comment type="subcellular location">
    <subcellularLocation>
        <location evidence="1">Membrane</location>
        <topology evidence="1">Multi-pass membrane protein</topology>
    </subcellularLocation>
</comment>
<feature type="transmembrane region" description="Helical" evidence="7">
    <location>
        <begin position="452"/>
        <end position="472"/>
    </location>
</feature>
<evidence type="ECO:0000313" key="9">
    <source>
        <dbReference type="EMBL" id="KAK4452237.1"/>
    </source>
</evidence>
<dbReference type="InterPro" id="IPR036259">
    <property type="entry name" value="MFS_trans_sf"/>
</dbReference>
<organism evidence="9 10">
    <name type="scientific">Podospora aff. communis PSN243</name>
    <dbReference type="NCBI Taxonomy" id="3040156"/>
    <lineage>
        <taxon>Eukaryota</taxon>
        <taxon>Fungi</taxon>
        <taxon>Dikarya</taxon>
        <taxon>Ascomycota</taxon>
        <taxon>Pezizomycotina</taxon>
        <taxon>Sordariomycetes</taxon>
        <taxon>Sordariomycetidae</taxon>
        <taxon>Sordariales</taxon>
        <taxon>Podosporaceae</taxon>
        <taxon>Podospora</taxon>
    </lineage>
</organism>
<evidence type="ECO:0000256" key="3">
    <source>
        <dbReference type="ARBA" id="ARBA00022692"/>
    </source>
</evidence>
<feature type="transmembrane region" description="Helical" evidence="7">
    <location>
        <begin position="419"/>
        <end position="440"/>
    </location>
</feature>
<evidence type="ECO:0000256" key="2">
    <source>
        <dbReference type="ARBA" id="ARBA00022448"/>
    </source>
</evidence>
<dbReference type="InterPro" id="IPR020846">
    <property type="entry name" value="MFS_dom"/>
</dbReference>
<evidence type="ECO:0000256" key="6">
    <source>
        <dbReference type="SAM" id="MobiDB-lite"/>
    </source>
</evidence>
<reference evidence="9" key="2">
    <citation type="submission" date="2023-05" db="EMBL/GenBank/DDBJ databases">
        <authorList>
            <consortium name="Lawrence Berkeley National Laboratory"/>
            <person name="Steindorff A."/>
            <person name="Hensen N."/>
            <person name="Bonometti L."/>
            <person name="Westerberg I."/>
            <person name="Brannstrom I.O."/>
            <person name="Guillou S."/>
            <person name="Cros-Aarteil S."/>
            <person name="Calhoun S."/>
            <person name="Haridas S."/>
            <person name="Kuo A."/>
            <person name="Mondo S."/>
            <person name="Pangilinan J."/>
            <person name="Riley R."/>
            <person name="Labutti K."/>
            <person name="Andreopoulos B."/>
            <person name="Lipzen A."/>
            <person name="Chen C."/>
            <person name="Yanf M."/>
            <person name="Daum C."/>
            <person name="Ng V."/>
            <person name="Clum A."/>
            <person name="Ohm R."/>
            <person name="Martin F."/>
            <person name="Silar P."/>
            <person name="Natvig D."/>
            <person name="Lalanne C."/>
            <person name="Gautier V."/>
            <person name="Ament-Velasquez S.L."/>
            <person name="Kruys A."/>
            <person name="Hutchinson M.I."/>
            <person name="Powell A.J."/>
            <person name="Barry K."/>
            <person name="Miller A.N."/>
            <person name="Grigoriev I.V."/>
            <person name="Debuchy R."/>
            <person name="Gladieux P."/>
            <person name="Thoren M.H."/>
            <person name="Johannesson H."/>
        </authorList>
    </citation>
    <scope>NUCLEOTIDE SEQUENCE</scope>
    <source>
        <strain evidence="9">PSN243</strain>
    </source>
</reference>
<dbReference type="SUPFAM" id="SSF103473">
    <property type="entry name" value="MFS general substrate transporter"/>
    <property type="match status" value="1"/>
</dbReference>
<keyword evidence="10" id="KW-1185">Reference proteome</keyword>
<feature type="compositionally biased region" description="Basic and acidic residues" evidence="6">
    <location>
        <begin position="1"/>
        <end position="26"/>
    </location>
</feature>
<comment type="caution">
    <text evidence="9">The sequence shown here is derived from an EMBL/GenBank/DDBJ whole genome shotgun (WGS) entry which is preliminary data.</text>
</comment>
<keyword evidence="2" id="KW-0813">Transport</keyword>
<feature type="domain" description="Major facilitator superfamily (MFS) profile" evidence="8">
    <location>
        <begin position="67"/>
        <end position="509"/>
    </location>
</feature>
<feature type="transmembrane region" description="Helical" evidence="7">
    <location>
        <begin position="385"/>
        <end position="407"/>
    </location>
</feature>
<evidence type="ECO:0000259" key="8">
    <source>
        <dbReference type="PROSITE" id="PS50850"/>
    </source>
</evidence>
<feature type="transmembrane region" description="Helical" evidence="7">
    <location>
        <begin position="63"/>
        <end position="80"/>
    </location>
</feature>
<keyword evidence="3 7" id="KW-0812">Transmembrane</keyword>
<accession>A0AAV9GVE6</accession>